<dbReference type="PANTHER" id="PTHR43685">
    <property type="entry name" value="GLYCOSYLTRANSFERASE"/>
    <property type="match status" value="1"/>
</dbReference>
<dbReference type="RefSeq" id="WP_157771274.1">
    <property type="nucleotide sequence ID" value="NZ_CP068595.1"/>
</dbReference>
<keyword evidence="4" id="KW-1185">Reference proteome</keyword>
<dbReference type="KEGG" id="pson:JI735_09915"/>
<protein>
    <submittedName>
        <fullName evidence="3">Glycosyltransferase</fullName>
    </submittedName>
</protein>
<sequence length="535" mass="61738">MSKQEHLLFYSGRKGWDIILLKIVSVIDQIGSDIDYLANGLLPYMDRYDYQVFDVHPTTPSTSQLMRFEKYGKDADIIDFQHPHIALLLLNRYSWLSEKKKILTNHIPDYLNNSQYSMFDKVVTSNKTMQRRIPGSVFIPLTVDTNFWTFNDKWTNNKNLIMVTDEIKQEKGVFEVAVACRNLGLNLLLVGRKSDESYLSKVLETGRVTYRQEMSKEELQQLYYQSTLFVCNSDESEIGPVSILEAMISGVPILSRSVGHVPELNKKNSIRLLESPLNDVASLTNAIENLLSNEQELLVMRERAWQIGSKQADERRAYNYQKLYSSLFPGTPVSVIVTIYEYHHTILNCLQSIAAQDYINKELIICDDNPNSENQSVIEEFARSVSFPVVYRNTSRKENDYGLARARNVGIIEASGDILVFCDQRISMHSNAISEFVKNLMPKKWLFGTKGTIKGFVENFSCVYRNDLIRAGMFCERVDEYGGATQEIFKRTHSQRFKHELIPTANSTFIVESLSLSKRRLEIIKMRNRLYRMNF</sequence>
<dbReference type="Proteomes" id="UP000595841">
    <property type="component" value="Chromosome"/>
</dbReference>
<dbReference type="InterPro" id="IPR001173">
    <property type="entry name" value="Glyco_trans_2-like"/>
</dbReference>
<dbReference type="SUPFAM" id="SSF53756">
    <property type="entry name" value="UDP-Glycosyltransferase/glycogen phosphorylase"/>
    <property type="match status" value="1"/>
</dbReference>
<dbReference type="AlphaFoldDB" id="A0A974PG12"/>
<evidence type="ECO:0000313" key="3">
    <source>
        <dbReference type="EMBL" id="QQZ62811.1"/>
    </source>
</evidence>
<dbReference type="Gene3D" id="3.90.550.10">
    <property type="entry name" value="Spore Coat Polysaccharide Biosynthesis Protein SpsA, Chain A"/>
    <property type="match status" value="1"/>
</dbReference>
<dbReference type="SUPFAM" id="SSF53448">
    <property type="entry name" value="Nucleotide-diphospho-sugar transferases"/>
    <property type="match status" value="1"/>
</dbReference>
<dbReference type="InterPro" id="IPR029044">
    <property type="entry name" value="Nucleotide-diphossugar_trans"/>
</dbReference>
<dbReference type="CDD" id="cd00761">
    <property type="entry name" value="Glyco_tranf_GTA_type"/>
    <property type="match status" value="1"/>
</dbReference>
<dbReference type="Pfam" id="PF00535">
    <property type="entry name" value="Glycos_transf_2"/>
    <property type="match status" value="1"/>
</dbReference>
<feature type="domain" description="Glycosyl transferase family 1" evidence="1">
    <location>
        <begin position="150"/>
        <end position="304"/>
    </location>
</feature>
<organism evidence="3 4">
    <name type="scientific">Paenibacillus sonchi</name>
    <dbReference type="NCBI Taxonomy" id="373687"/>
    <lineage>
        <taxon>Bacteria</taxon>
        <taxon>Bacillati</taxon>
        <taxon>Bacillota</taxon>
        <taxon>Bacilli</taxon>
        <taxon>Bacillales</taxon>
        <taxon>Paenibacillaceae</taxon>
        <taxon>Paenibacillus</taxon>
        <taxon>Paenibacillus sonchi group</taxon>
    </lineage>
</organism>
<dbReference type="Gene3D" id="3.40.50.2000">
    <property type="entry name" value="Glycogen Phosphorylase B"/>
    <property type="match status" value="2"/>
</dbReference>
<dbReference type="InterPro" id="IPR001296">
    <property type="entry name" value="Glyco_trans_1"/>
</dbReference>
<dbReference type="GO" id="GO:0016757">
    <property type="term" value="F:glycosyltransferase activity"/>
    <property type="evidence" value="ECO:0007669"/>
    <property type="project" value="InterPro"/>
</dbReference>
<dbReference type="PANTHER" id="PTHR43685:SF3">
    <property type="entry name" value="SLR2126 PROTEIN"/>
    <property type="match status" value="1"/>
</dbReference>
<dbReference type="EMBL" id="CP068595">
    <property type="protein sequence ID" value="QQZ62811.1"/>
    <property type="molecule type" value="Genomic_DNA"/>
</dbReference>
<accession>A0A974PG12</accession>
<reference evidence="3 4" key="1">
    <citation type="submission" date="2021-01" db="EMBL/GenBank/DDBJ databases">
        <title>Whole genome sequence of Paenibacillus sonchi LMG 24727 for comparative genomics.</title>
        <authorList>
            <person name="Lee G."/>
            <person name="Kim M.-J."/>
            <person name="Lim K."/>
            <person name="Shin J.-H."/>
        </authorList>
    </citation>
    <scope>NUCLEOTIDE SEQUENCE [LARGE SCALE GENOMIC DNA]</scope>
    <source>
        <strain evidence="3 4">LMG 24727</strain>
    </source>
</reference>
<feature type="domain" description="Glycosyltransferase 2-like" evidence="2">
    <location>
        <begin position="334"/>
        <end position="438"/>
    </location>
</feature>
<gene>
    <name evidence="3" type="ORF">JI735_09915</name>
</gene>
<evidence type="ECO:0000259" key="1">
    <source>
        <dbReference type="Pfam" id="PF00534"/>
    </source>
</evidence>
<proteinExistence type="predicted"/>
<dbReference type="Pfam" id="PF00534">
    <property type="entry name" value="Glycos_transf_1"/>
    <property type="match status" value="1"/>
</dbReference>
<evidence type="ECO:0000313" key="4">
    <source>
        <dbReference type="Proteomes" id="UP000595841"/>
    </source>
</evidence>
<name>A0A974PG12_9BACL</name>
<evidence type="ECO:0000259" key="2">
    <source>
        <dbReference type="Pfam" id="PF00535"/>
    </source>
</evidence>
<dbReference type="InterPro" id="IPR050834">
    <property type="entry name" value="Glycosyltransf_2"/>
</dbReference>